<feature type="domain" description="Ig-like" evidence="1">
    <location>
        <begin position="1"/>
        <end position="35"/>
    </location>
</feature>
<organism evidence="2 3">
    <name type="scientific">Ancylostoma duodenale</name>
    <dbReference type="NCBI Taxonomy" id="51022"/>
    <lineage>
        <taxon>Eukaryota</taxon>
        <taxon>Metazoa</taxon>
        <taxon>Ecdysozoa</taxon>
        <taxon>Nematoda</taxon>
        <taxon>Chromadorea</taxon>
        <taxon>Rhabditida</taxon>
        <taxon>Rhabditina</taxon>
        <taxon>Rhabditomorpha</taxon>
        <taxon>Strongyloidea</taxon>
        <taxon>Ancylostomatidae</taxon>
        <taxon>Ancylostomatinae</taxon>
        <taxon>Ancylostoma</taxon>
    </lineage>
</organism>
<dbReference type="EMBL" id="KN733132">
    <property type="protein sequence ID" value="KIH58430.1"/>
    <property type="molecule type" value="Genomic_DNA"/>
</dbReference>
<evidence type="ECO:0000313" key="3">
    <source>
        <dbReference type="Proteomes" id="UP000054047"/>
    </source>
</evidence>
<evidence type="ECO:0000259" key="1">
    <source>
        <dbReference type="PROSITE" id="PS50835"/>
    </source>
</evidence>
<dbReference type="AlphaFoldDB" id="A0A0C2GBP6"/>
<dbReference type="InterPro" id="IPR036179">
    <property type="entry name" value="Ig-like_dom_sf"/>
</dbReference>
<keyword evidence="3" id="KW-1185">Reference proteome</keyword>
<dbReference type="Proteomes" id="UP000054047">
    <property type="component" value="Unassembled WGS sequence"/>
</dbReference>
<dbReference type="InterPro" id="IPR013098">
    <property type="entry name" value="Ig_I-set"/>
</dbReference>
<dbReference type="SUPFAM" id="SSF48726">
    <property type="entry name" value="Immunoglobulin"/>
    <property type="match status" value="1"/>
</dbReference>
<dbReference type="PANTHER" id="PTHR47633">
    <property type="entry name" value="IMMUNOGLOBULIN"/>
    <property type="match status" value="1"/>
</dbReference>
<reference evidence="2 3" key="1">
    <citation type="submission" date="2013-12" db="EMBL/GenBank/DDBJ databases">
        <title>Draft genome of the parsitic nematode Ancylostoma duodenale.</title>
        <authorList>
            <person name="Mitreva M."/>
        </authorList>
    </citation>
    <scope>NUCLEOTIDE SEQUENCE [LARGE SCALE GENOMIC DNA]</scope>
    <source>
        <strain evidence="2 3">Zhejiang</strain>
    </source>
</reference>
<sequence>MKCAVKGDPFPEIKWYRNGTLVRDTTRTTIETTEEGLCTLTVTGQPMPQVKWSKDGGPIWEDSRYQWEIDETKVCSWGRCTVGAEYRT</sequence>
<dbReference type="PROSITE" id="PS50835">
    <property type="entry name" value="IG_LIKE"/>
    <property type="match status" value="1"/>
</dbReference>
<gene>
    <name evidence="2" type="ORF">ANCDUO_11361</name>
</gene>
<protein>
    <recommendedName>
        <fullName evidence="1">Ig-like domain-containing protein</fullName>
    </recommendedName>
</protein>
<dbReference type="InterPro" id="IPR013783">
    <property type="entry name" value="Ig-like_fold"/>
</dbReference>
<dbReference type="Gene3D" id="2.60.40.10">
    <property type="entry name" value="Immunoglobulins"/>
    <property type="match status" value="2"/>
</dbReference>
<dbReference type="Pfam" id="PF07679">
    <property type="entry name" value="I-set"/>
    <property type="match status" value="1"/>
</dbReference>
<dbReference type="OrthoDB" id="5969272at2759"/>
<proteinExistence type="predicted"/>
<dbReference type="PANTHER" id="PTHR47633:SF4">
    <property type="entry name" value="MYOPALLADIN ISOFORM X1"/>
    <property type="match status" value="1"/>
</dbReference>
<name>A0A0C2GBP6_9BILA</name>
<evidence type="ECO:0000313" key="2">
    <source>
        <dbReference type="EMBL" id="KIH58430.1"/>
    </source>
</evidence>
<accession>A0A0C2GBP6</accession>
<dbReference type="InterPro" id="IPR007110">
    <property type="entry name" value="Ig-like_dom"/>
</dbReference>